<gene>
    <name evidence="2" type="ORF">B0I18_10178</name>
</gene>
<sequence length="173" mass="18645">MRAVLLILLSLLCAAPAGAQYTSKLDERASVVFPAKPMAMDGVVSQIQYSTLDKDNKITAMATAIDAGQFGVDSATLAANYNNQLFVEMITQSVLGQYPGVQVVSKKKIAQDAFMGYDISLANETPGGSVPYSTIYARILFAGTKVYALTVLALKDTDAQADRDKFYRSLKIN</sequence>
<dbReference type="EMBL" id="PYGD01000001">
    <property type="protein sequence ID" value="PSK93929.1"/>
    <property type="molecule type" value="Genomic_DNA"/>
</dbReference>
<dbReference type="OrthoDB" id="659065at2"/>
<keyword evidence="3" id="KW-1185">Reference proteome</keyword>
<feature type="chain" id="PRO_5015173883" evidence="1">
    <location>
        <begin position="20"/>
        <end position="173"/>
    </location>
</feature>
<evidence type="ECO:0000313" key="3">
    <source>
        <dbReference type="Proteomes" id="UP000240572"/>
    </source>
</evidence>
<accession>A0A2P8D9N1</accession>
<dbReference type="Proteomes" id="UP000240572">
    <property type="component" value="Unassembled WGS sequence"/>
</dbReference>
<proteinExistence type="predicted"/>
<feature type="signal peptide" evidence="1">
    <location>
        <begin position="1"/>
        <end position="19"/>
    </location>
</feature>
<protein>
    <submittedName>
        <fullName evidence="2">Uncharacterized protein</fullName>
    </submittedName>
</protein>
<reference evidence="2 3" key="1">
    <citation type="submission" date="2018-03" db="EMBL/GenBank/DDBJ databases">
        <title>Genomic Encyclopedia of Type Strains, Phase III (KMG-III): the genomes of soil and plant-associated and newly described type strains.</title>
        <authorList>
            <person name="Whitman W."/>
        </authorList>
    </citation>
    <scope>NUCLEOTIDE SEQUENCE [LARGE SCALE GENOMIC DNA]</scope>
    <source>
        <strain evidence="2 3">CGMCC 1.12700</strain>
    </source>
</reference>
<dbReference type="RefSeq" id="WP_106520671.1">
    <property type="nucleotide sequence ID" value="NZ_PYGD01000001.1"/>
</dbReference>
<evidence type="ECO:0000313" key="2">
    <source>
        <dbReference type="EMBL" id="PSK93929.1"/>
    </source>
</evidence>
<name>A0A2P8D9N1_9BACT</name>
<dbReference type="AlphaFoldDB" id="A0A2P8D9N1"/>
<comment type="caution">
    <text evidence="2">The sequence shown here is derived from an EMBL/GenBank/DDBJ whole genome shotgun (WGS) entry which is preliminary data.</text>
</comment>
<organism evidence="2 3">
    <name type="scientific">Taibaiella chishuiensis</name>
    <dbReference type="NCBI Taxonomy" id="1434707"/>
    <lineage>
        <taxon>Bacteria</taxon>
        <taxon>Pseudomonadati</taxon>
        <taxon>Bacteroidota</taxon>
        <taxon>Chitinophagia</taxon>
        <taxon>Chitinophagales</taxon>
        <taxon>Chitinophagaceae</taxon>
        <taxon>Taibaiella</taxon>
    </lineage>
</organism>
<keyword evidence="1" id="KW-0732">Signal</keyword>
<evidence type="ECO:0000256" key="1">
    <source>
        <dbReference type="SAM" id="SignalP"/>
    </source>
</evidence>